<feature type="compositionally biased region" description="Polar residues" evidence="1">
    <location>
        <begin position="52"/>
        <end position="62"/>
    </location>
</feature>
<dbReference type="PANTHER" id="PTHR33919:SF7">
    <property type="entry name" value="PROTEIN, PUTATIVE-RELATED"/>
    <property type="match status" value="1"/>
</dbReference>
<proteinExistence type="predicted"/>
<organism evidence="2 3">
    <name type="scientific">Penstemon smallii</name>
    <dbReference type="NCBI Taxonomy" id="265156"/>
    <lineage>
        <taxon>Eukaryota</taxon>
        <taxon>Viridiplantae</taxon>
        <taxon>Streptophyta</taxon>
        <taxon>Embryophyta</taxon>
        <taxon>Tracheophyta</taxon>
        <taxon>Spermatophyta</taxon>
        <taxon>Magnoliopsida</taxon>
        <taxon>eudicotyledons</taxon>
        <taxon>Gunneridae</taxon>
        <taxon>Pentapetalae</taxon>
        <taxon>asterids</taxon>
        <taxon>lamiids</taxon>
        <taxon>Lamiales</taxon>
        <taxon>Plantaginaceae</taxon>
        <taxon>Cheloneae</taxon>
        <taxon>Penstemon</taxon>
    </lineage>
</organism>
<protein>
    <recommendedName>
        <fullName evidence="4">Transmembrane protein</fullName>
    </recommendedName>
</protein>
<reference evidence="2 3" key="1">
    <citation type="submission" date="2024-12" db="EMBL/GenBank/DDBJ databases">
        <title>The unique morphological basis and parallel evolutionary history of personate flowers in Penstemon.</title>
        <authorList>
            <person name="Depatie T.H."/>
            <person name="Wessinger C.A."/>
        </authorList>
    </citation>
    <scope>NUCLEOTIDE SEQUENCE [LARGE SCALE GENOMIC DNA]</scope>
    <source>
        <strain evidence="2">WTNN_2</strain>
        <tissue evidence="2">Leaf</tissue>
    </source>
</reference>
<evidence type="ECO:0000256" key="1">
    <source>
        <dbReference type="SAM" id="MobiDB-lite"/>
    </source>
</evidence>
<gene>
    <name evidence="2" type="ORF">ACJIZ3_020668</name>
</gene>
<evidence type="ECO:0008006" key="4">
    <source>
        <dbReference type="Google" id="ProtNLM"/>
    </source>
</evidence>
<keyword evidence="3" id="KW-1185">Reference proteome</keyword>
<dbReference type="AlphaFoldDB" id="A0ABD3SJD4"/>
<dbReference type="EMBL" id="JBJXBP010000006">
    <property type="protein sequence ID" value="KAL3824639.1"/>
    <property type="molecule type" value="Genomic_DNA"/>
</dbReference>
<feature type="region of interest" description="Disordered" evidence="1">
    <location>
        <begin position="1"/>
        <end position="62"/>
    </location>
</feature>
<accession>A0ABD3SJD4</accession>
<name>A0ABD3SJD4_9LAMI</name>
<evidence type="ECO:0000313" key="2">
    <source>
        <dbReference type="EMBL" id="KAL3824639.1"/>
    </source>
</evidence>
<comment type="caution">
    <text evidence="2">The sequence shown here is derived from an EMBL/GenBank/DDBJ whole genome shotgun (WGS) entry which is preliminary data.</text>
</comment>
<evidence type="ECO:0000313" key="3">
    <source>
        <dbReference type="Proteomes" id="UP001634393"/>
    </source>
</evidence>
<dbReference type="PANTHER" id="PTHR33919">
    <property type="entry name" value="OS09G0127700 PROTEIN"/>
    <property type="match status" value="1"/>
</dbReference>
<sequence length="120" mass="12495">MVAPGNVNPTKMQAPPPPGQGRHPIKAAGVAAPAMGHQASEGGYQGTPRMPSGTQHSTNTLHQRSKLPICPARMAIGGFALVATIGYFTLYTQKKPEATALDVAKVATNTAAPENTRPRN</sequence>
<dbReference type="Proteomes" id="UP001634393">
    <property type="component" value="Unassembled WGS sequence"/>
</dbReference>